<evidence type="ECO:0008006" key="5">
    <source>
        <dbReference type="Google" id="ProtNLM"/>
    </source>
</evidence>
<evidence type="ECO:0000256" key="2">
    <source>
        <dbReference type="SAM" id="Phobius"/>
    </source>
</evidence>
<keyword evidence="2" id="KW-0812">Transmembrane</keyword>
<dbReference type="InterPro" id="IPR050587">
    <property type="entry name" value="GNT1/Glycosyltrans_8"/>
</dbReference>
<feature type="region of interest" description="Disordered" evidence="1">
    <location>
        <begin position="373"/>
        <end position="411"/>
    </location>
</feature>
<sequence>MVGAVNAQLTSDSTAVKVTNILSSRKLRLLLPITLILSVFVVFGHRYDALPRIPATWSQGSDSKPVDDTESVVDWSQFAYTQYVTNSQYLCNSVMLLERLQNVGSRADRVIMYPSYMLDQNAASISPDGRLLIKARDEYGAKLVPIQVQSRRGGDTTWAESFTKLLAFNQTQYKRVLSLDSDSVVLQSMDELFLLPSCPIAMPRAYWLYPDTKILSSQLVLVEPSEREFSRVMAKVDVAGRDDYDMEIVNYLYGDTALVLPHRRISAGESEVWDPVAVFNEAKFLHFSDWPVPKAVVGDGEDAGEEAAGVSCAGRDGILRGEGFVEWVLRGLYGKAQGTFLASRVQPHAQVSSLARRGGHRMVAAVHPKGQFSNLGRLPSTRTQQQLSSDCGGTHEKNGKLGGTLMVTSAS</sequence>
<dbReference type="AlphaFoldDB" id="Q2GQB7"/>
<accession>Q2GQB7</accession>
<gene>
    <name evidence="3" type="ORF">CHGG_09837</name>
</gene>
<dbReference type="InParanoid" id="Q2GQB7"/>
<dbReference type="SUPFAM" id="SSF53448">
    <property type="entry name" value="Nucleotide-diphospho-sugar transferases"/>
    <property type="match status" value="1"/>
</dbReference>
<dbReference type="FunCoup" id="Q2GQB7">
    <property type="interactions" value="7"/>
</dbReference>
<feature type="transmembrane region" description="Helical" evidence="2">
    <location>
        <begin position="29"/>
        <end position="47"/>
    </location>
</feature>
<reference evidence="4" key="1">
    <citation type="journal article" date="2015" name="Genome Announc.">
        <title>Draft genome sequence of the cellulolytic fungus Chaetomium globosum.</title>
        <authorList>
            <person name="Cuomo C.A."/>
            <person name="Untereiner W.A."/>
            <person name="Ma L.-J."/>
            <person name="Grabherr M."/>
            <person name="Birren B.W."/>
        </authorList>
    </citation>
    <scope>NUCLEOTIDE SEQUENCE [LARGE SCALE GENOMIC DNA]</scope>
    <source>
        <strain evidence="4">ATCC 6205 / CBS 148.51 / DSM 1962 / NBRC 6347 / NRRL 1970</strain>
    </source>
</reference>
<dbReference type="HOGENOM" id="CLU_669028_0_0_1"/>
<dbReference type="RefSeq" id="XP_001227764.1">
    <property type="nucleotide sequence ID" value="XM_001227763.1"/>
</dbReference>
<dbReference type="PANTHER" id="PTHR11183">
    <property type="entry name" value="GLYCOGENIN SUBFAMILY MEMBER"/>
    <property type="match status" value="1"/>
</dbReference>
<dbReference type="EMBL" id="CH408035">
    <property type="protein sequence ID" value="EAQ83433.1"/>
    <property type="molecule type" value="Genomic_DNA"/>
</dbReference>
<dbReference type="VEuPathDB" id="FungiDB:CHGG_09837"/>
<dbReference type="Proteomes" id="UP000001056">
    <property type="component" value="Unassembled WGS sequence"/>
</dbReference>
<evidence type="ECO:0000256" key="1">
    <source>
        <dbReference type="SAM" id="MobiDB-lite"/>
    </source>
</evidence>
<protein>
    <recommendedName>
        <fullName evidence="5">Glucose N-acetyltransferase 1</fullName>
    </recommendedName>
</protein>
<name>Q2GQB7_CHAGB</name>
<dbReference type="GeneID" id="4396936"/>
<feature type="compositionally biased region" description="Polar residues" evidence="1">
    <location>
        <begin position="380"/>
        <end position="391"/>
    </location>
</feature>
<dbReference type="STRING" id="306901.Q2GQB7"/>
<proteinExistence type="predicted"/>
<evidence type="ECO:0000313" key="4">
    <source>
        <dbReference type="Proteomes" id="UP000001056"/>
    </source>
</evidence>
<dbReference type="OrthoDB" id="2014201at2759"/>
<keyword evidence="2" id="KW-1133">Transmembrane helix</keyword>
<keyword evidence="2" id="KW-0472">Membrane</keyword>
<dbReference type="InterPro" id="IPR029044">
    <property type="entry name" value="Nucleotide-diphossugar_trans"/>
</dbReference>
<organism evidence="3 4">
    <name type="scientific">Chaetomium globosum (strain ATCC 6205 / CBS 148.51 / DSM 1962 / NBRC 6347 / NRRL 1970)</name>
    <name type="common">Soil fungus</name>
    <dbReference type="NCBI Taxonomy" id="306901"/>
    <lineage>
        <taxon>Eukaryota</taxon>
        <taxon>Fungi</taxon>
        <taxon>Dikarya</taxon>
        <taxon>Ascomycota</taxon>
        <taxon>Pezizomycotina</taxon>
        <taxon>Sordariomycetes</taxon>
        <taxon>Sordariomycetidae</taxon>
        <taxon>Sordariales</taxon>
        <taxon>Chaetomiaceae</taxon>
        <taxon>Chaetomium</taxon>
    </lineage>
</organism>
<dbReference type="Gene3D" id="3.90.550.10">
    <property type="entry name" value="Spore Coat Polysaccharide Biosynthesis Protein SpsA, Chain A"/>
    <property type="match status" value="1"/>
</dbReference>
<dbReference type="eggNOG" id="KOG1950">
    <property type="taxonomic scope" value="Eukaryota"/>
</dbReference>
<keyword evidence="4" id="KW-1185">Reference proteome</keyword>
<evidence type="ECO:0000313" key="3">
    <source>
        <dbReference type="EMBL" id="EAQ83433.1"/>
    </source>
</evidence>